<organism evidence="3 4">
    <name type="scientific">Aquicella siphonis</name>
    <dbReference type="NCBI Taxonomy" id="254247"/>
    <lineage>
        <taxon>Bacteria</taxon>
        <taxon>Pseudomonadati</taxon>
        <taxon>Pseudomonadota</taxon>
        <taxon>Gammaproteobacteria</taxon>
        <taxon>Legionellales</taxon>
        <taxon>Coxiellaceae</taxon>
        <taxon>Aquicella</taxon>
    </lineage>
</organism>
<dbReference type="PANTHER" id="PTHR36919">
    <property type="entry name" value="BLR1215 PROTEIN"/>
    <property type="match status" value="1"/>
</dbReference>
<dbReference type="InterPro" id="IPR019223">
    <property type="entry name" value="DUF2147"/>
</dbReference>
<evidence type="ECO:0000259" key="2">
    <source>
        <dbReference type="Pfam" id="PF09917"/>
    </source>
</evidence>
<evidence type="ECO:0000313" key="4">
    <source>
        <dbReference type="Proteomes" id="UP000324194"/>
    </source>
</evidence>
<dbReference type="Pfam" id="PF09917">
    <property type="entry name" value="DUF2147"/>
    <property type="match status" value="1"/>
</dbReference>
<dbReference type="PANTHER" id="PTHR36919:SF3">
    <property type="entry name" value="BLL5882 PROTEIN"/>
    <property type="match status" value="1"/>
</dbReference>
<proteinExistence type="predicted"/>
<dbReference type="AlphaFoldDB" id="A0A5E4PHC1"/>
<name>A0A5E4PHC1_9COXI</name>
<feature type="chain" id="PRO_5022944449" description="DUF2147 domain-containing protein" evidence="1">
    <location>
        <begin position="19"/>
        <end position="157"/>
    </location>
</feature>
<dbReference type="Gene3D" id="2.40.128.520">
    <property type="match status" value="1"/>
</dbReference>
<protein>
    <recommendedName>
        <fullName evidence="2">DUF2147 domain-containing protein</fullName>
    </recommendedName>
</protein>
<accession>A0A5E4PHC1</accession>
<evidence type="ECO:0000256" key="1">
    <source>
        <dbReference type="SAM" id="SignalP"/>
    </source>
</evidence>
<feature type="domain" description="DUF2147" evidence="2">
    <location>
        <begin position="31"/>
        <end position="152"/>
    </location>
</feature>
<sequence>MKKALFYALISLSLFMFAAVCPAASFNSPLGYWKTIDDVTGKPKSILKIYQSGGALYGQIVKIYPRPGYDQNELCTACKGYRHNQRIVGMVIMEGLRQNPNSPAEWSGGTILDPLNGKIYNCYITLISNGQKLNVRGYIGISLFGRTQTWIRVPKPD</sequence>
<dbReference type="RefSeq" id="WP_148339123.1">
    <property type="nucleotide sequence ID" value="NZ_LR699119.1"/>
</dbReference>
<keyword evidence="4" id="KW-1185">Reference proteome</keyword>
<gene>
    <name evidence="3" type="ORF">AQUSIP_11490</name>
</gene>
<keyword evidence="1" id="KW-0732">Signal</keyword>
<evidence type="ECO:0000313" key="3">
    <source>
        <dbReference type="EMBL" id="VVC75852.1"/>
    </source>
</evidence>
<dbReference type="OrthoDB" id="9814399at2"/>
<dbReference type="KEGG" id="asip:AQUSIP_11490"/>
<dbReference type="EMBL" id="LR699119">
    <property type="protein sequence ID" value="VVC75852.1"/>
    <property type="molecule type" value="Genomic_DNA"/>
</dbReference>
<feature type="signal peptide" evidence="1">
    <location>
        <begin position="1"/>
        <end position="18"/>
    </location>
</feature>
<dbReference type="Proteomes" id="UP000324194">
    <property type="component" value="Chromosome 1"/>
</dbReference>
<reference evidence="3 4" key="1">
    <citation type="submission" date="2019-08" db="EMBL/GenBank/DDBJ databases">
        <authorList>
            <person name="Guy L."/>
        </authorList>
    </citation>
    <scope>NUCLEOTIDE SEQUENCE [LARGE SCALE GENOMIC DNA]</scope>
    <source>
        <strain evidence="3 4">SGT-108</strain>
    </source>
</reference>